<evidence type="ECO:0000313" key="2">
    <source>
        <dbReference type="Proteomes" id="UP001362999"/>
    </source>
</evidence>
<name>A0AAV9Z6R1_9AGAR</name>
<reference evidence="1 2" key="1">
    <citation type="journal article" date="2024" name="J Genomics">
        <title>Draft genome sequencing and assembly of Favolaschia claudopus CIRM-BRFM 2984 isolated from oak limbs.</title>
        <authorList>
            <person name="Navarro D."/>
            <person name="Drula E."/>
            <person name="Chaduli D."/>
            <person name="Cazenave R."/>
            <person name="Ahrendt S."/>
            <person name="Wang J."/>
            <person name="Lipzen A."/>
            <person name="Daum C."/>
            <person name="Barry K."/>
            <person name="Grigoriev I.V."/>
            <person name="Favel A."/>
            <person name="Rosso M.N."/>
            <person name="Martin F."/>
        </authorList>
    </citation>
    <scope>NUCLEOTIDE SEQUENCE [LARGE SCALE GENOMIC DNA]</scope>
    <source>
        <strain evidence="1 2">CIRM-BRFM 2984</strain>
    </source>
</reference>
<dbReference type="EMBL" id="JAWWNJ010000188">
    <property type="protein sequence ID" value="KAK6974059.1"/>
    <property type="molecule type" value="Genomic_DNA"/>
</dbReference>
<dbReference type="Proteomes" id="UP001362999">
    <property type="component" value="Unassembled WGS sequence"/>
</dbReference>
<dbReference type="AlphaFoldDB" id="A0AAV9Z6R1"/>
<evidence type="ECO:0000313" key="1">
    <source>
        <dbReference type="EMBL" id="KAK6974059.1"/>
    </source>
</evidence>
<comment type="caution">
    <text evidence="1">The sequence shown here is derived from an EMBL/GenBank/DDBJ whole genome shotgun (WGS) entry which is preliminary data.</text>
</comment>
<accession>A0AAV9Z6R1</accession>
<keyword evidence="2" id="KW-1185">Reference proteome</keyword>
<gene>
    <name evidence="1" type="ORF">R3P38DRAFT_3483060</name>
</gene>
<protein>
    <submittedName>
        <fullName evidence="1">Uncharacterized protein</fullName>
    </submittedName>
</protein>
<proteinExistence type="predicted"/>
<sequence>MLCPHRSSPMFALPRTLALIRRPMSSAQSSTNGRIVSASLPPFDPARNFYRTPVPLSSISCDWSQHTRYNQFVFCVPPKWHSLTKIEFWIHHLFKIEGDIYPLAYLHAGPDGSIFFRADGKYYSVCAGEFLDCYGSEFESDDDFLATFSERQGYLQLLRTPFPDDTEEIWEAVDREQRGLADTAKRL</sequence>
<organism evidence="1 2">
    <name type="scientific">Favolaschia claudopus</name>
    <dbReference type="NCBI Taxonomy" id="2862362"/>
    <lineage>
        <taxon>Eukaryota</taxon>
        <taxon>Fungi</taxon>
        <taxon>Dikarya</taxon>
        <taxon>Basidiomycota</taxon>
        <taxon>Agaricomycotina</taxon>
        <taxon>Agaricomycetes</taxon>
        <taxon>Agaricomycetidae</taxon>
        <taxon>Agaricales</taxon>
        <taxon>Marasmiineae</taxon>
        <taxon>Mycenaceae</taxon>
        <taxon>Favolaschia</taxon>
    </lineage>
</organism>